<dbReference type="eggNOG" id="ENOG502QRVY">
    <property type="taxonomic scope" value="Eukaryota"/>
</dbReference>
<dbReference type="PANTHER" id="PTHR25465:SF10">
    <property type="entry name" value="TRIPARTITE MOTIF-CONTAINING PROTEIN 16-RELATED"/>
    <property type="match status" value="1"/>
</dbReference>
<feature type="domain" description="B30.2/SPRY" evidence="11">
    <location>
        <begin position="410"/>
        <end position="606"/>
    </location>
</feature>
<feature type="domain" description="B box-type" evidence="10">
    <location>
        <begin position="178"/>
        <end position="218"/>
    </location>
</feature>
<dbReference type="InterPro" id="IPR000315">
    <property type="entry name" value="Znf_B-box"/>
</dbReference>
<evidence type="ECO:0000313" key="12">
    <source>
        <dbReference type="Ensembl" id="ENSLOCP00000016164.1"/>
    </source>
</evidence>
<feature type="compositionally biased region" description="Basic and acidic residues" evidence="8">
    <location>
        <begin position="103"/>
        <end position="112"/>
    </location>
</feature>
<dbReference type="GO" id="GO:0005737">
    <property type="term" value="C:cytoplasm"/>
    <property type="evidence" value="ECO:0007669"/>
    <property type="project" value="UniProtKB-ARBA"/>
</dbReference>
<dbReference type="SMART" id="SM00449">
    <property type="entry name" value="SPRY"/>
    <property type="match status" value="1"/>
</dbReference>
<evidence type="ECO:0000256" key="7">
    <source>
        <dbReference type="SAM" id="Coils"/>
    </source>
</evidence>
<dbReference type="InterPro" id="IPR001870">
    <property type="entry name" value="B30.2/SPRY"/>
</dbReference>
<dbReference type="InterPro" id="IPR058030">
    <property type="entry name" value="TRIM8/14/16/25/29/45/65_CC"/>
</dbReference>
<dbReference type="InterPro" id="IPR043136">
    <property type="entry name" value="B30.2/SPRY_sf"/>
</dbReference>
<dbReference type="Bgee" id="ENSLOCG00000013122">
    <property type="expression patterns" value="Expressed in zone of skin and 11 other cell types or tissues"/>
</dbReference>
<organism evidence="12 13">
    <name type="scientific">Lepisosteus oculatus</name>
    <name type="common">Spotted gar</name>
    <dbReference type="NCBI Taxonomy" id="7918"/>
    <lineage>
        <taxon>Eukaryota</taxon>
        <taxon>Metazoa</taxon>
        <taxon>Chordata</taxon>
        <taxon>Craniata</taxon>
        <taxon>Vertebrata</taxon>
        <taxon>Euteleostomi</taxon>
        <taxon>Actinopterygii</taxon>
        <taxon>Neopterygii</taxon>
        <taxon>Holostei</taxon>
        <taxon>Semionotiformes</taxon>
        <taxon>Lepisosteidae</taxon>
        <taxon>Lepisosteus</taxon>
    </lineage>
</organism>
<dbReference type="InterPro" id="IPR017907">
    <property type="entry name" value="Znf_RING_CS"/>
</dbReference>
<dbReference type="Pfam" id="PF13765">
    <property type="entry name" value="PRY"/>
    <property type="match status" value="1"/>
</dbReference>
<dbReference type="PRINTS" id="PR01407">
    <property type="entry name" value="BUTYPHLNCDUF"/>
</dbReference>
<protein>
    <submittedName>
        <fullName evidence="12">Tripartite motif containing 16</fullName>
    </submittedName>
</protein>
<evidence type="ECO:0000256" key="2">
    <source>
        <dbReference type="ARBA" id="ARBA00022723"/>
    </source>
</evidence>
<dbReference type="OrthoDB" id="6270329at2759"/>
<dbReference type="Gene3D" id="2.60.120.920">
    <property type="match status" value="1"/>
</dbReference>
<dbReference type="InterPro" id="IPR003877">
    <property type="entry name" value="SPRY_dom"/>
</dbReference>
<dbReference type="InterPro" id="IPR006574">
    <property type="entry name" value="PRY"/>
</dbReference>
<evidence type="ECO:0000259" key="9">
    <source>
        <dbReference type="PROSITE" id="PS50089"/>
    </source>
</evidence>
<dbReference type="GO" id="GO:0045087">
    <property type="term" value="P:innate immune response"/>
    <property type="evidence" value="ECO:0007669"/>
    <property type="project" value="UniProtKB-KW"/>
</dbReference>
<evidence type="ECO:0000256" key="1">
    <source>
        <dbReference type="ARBA" id="ARBA00022588"/>
    </source>
</evidence>
<dbReference type="CDD" id="cd12890">
    <property type="entry name" value="SPRY_PRY_TRIM16"/>
    <property type="match status" value="1"/>
</dbReference>
<dbReference type="SUPFAM" id="SSF57845">
    <property type="entry name" value="B-box zinc-binding domain"/>
    <property type="match status" value="1"/>
</dbReference>
<evidence type="ECO:0000256" key="6">
    <source>
        <dbReference type="PROSITE-ProRule" id="PRU00024"/>
    </source>
</evidence>
<dbReference type="SMART" id="SM00589">
    <property type="entry name" value="PRY"/>
    <property type="match status" value="1"/>
</dbReference>
<dbReference type="InterPro" id="IPR001841">
    <property type="entry name" value="Znf_RING"/>
</dbReference>
<dbReference type="STRING" id="7918.ENSLOCP00000016164"/>
<dbReference type="PROSITE" id="PS50119">
    <property type="entry name" value="ZF_BBOX"/>
    <property type="match status" value="1"/>
</dbReference>
<feature type="region of interest" description="Disordered" evidence="8">
    <location>
        <begin position="53"/>
        <end position="121"/>
    </location>
</feature>
<dbReference type="Pfam" id="PF15227">
    <property type="entry name" value="zf-C3HC4_4"/>
    <property type="match status" value="1"/>
</dbReference>
<dbReference type="Gene3D" id="3.30.40.10">
    <property type="entry name" value="Zinc/RING finger domain, C3HC4 (zinc finger)"/>
    <property type="match status" value="1"/>
</dbReference>
<evidence type="ECO:0000259" key="10">
    <source>
        <dbReference type="PROSITE" id="PS50119"/>
    </source>
</evidence>
<dbReference type="KEGG" id="loc:102695079"/>
<keyword evidence="2" id="KW-0479">Metal-binding</keyword>
<dbReference type="PROSITE" id="PS50188">
    <property type="entry name" value="B302_SPRY"/>
    <property type="match status" value="1"/>
</dbReference>
<dbReference type="SUPFAM" id="SSF57850">
    <property type="entry name" value="RING/U-box"/>
    <property type="match status" value="1"/>
</dbReference>
<feature type="region of interest" description="Disordered" evidence="8">
    <location>
        <begin position="601"/>
        <end position="627"/>
    </location>
</feature>
<reference evidence="12" key="3">
    <citation type="submission" date="2025-09" db="UniProtKB">
        <authorList>
            <consortium name="Ensembl"/>
        </authorList>
    </citation>
    <scope>IDENTIFICATION</scope>
</reference>
<reference evidence="12" key="2">
    <citation type="submission" date="2025-08" db="UniProtKB">
        <authorList>
            <consortium name="Ensembl"/>
        </authorList>
    </citation>
    <scope>IDENTIFICATION</scope>
</reference>
<reference evidence="13" key="1">
    <citation type="submission" date="2011-12" db="EMBL/GenBank/DDBJ databases">
        <title>The Draft Genome of Lepisosteus oculatus.</title>
        <authorList>
            <consortium name="The Broad Institute Genome Assembly &amp; Analysis Group"/>
            <consortium name="Computational R&amp;D Group"/>
            <consortium name="and Sequencing Platform"/>
            <person name="Di Palma F."/>
            <person name="Alfoldi J."/>
            <person name="Johnson J."/>
            <person name="Berlin A."/>
            <person name="Gnerre S."/>
            <person name="Jaffe D."/>
            <person name="MacCallum I."/>
            <person name="Young S."/>
            <person name="Walker B.J."/>
            <person name="Lander E.S."/>
            <person name="Lindblad-Toh K."/>
        </authorList>
    </citation>
    <scope>NUCLEOTIDE SEQUENCE [LARGE SCALE GENOMIC DNA]</scope>
</reference>
<evidence type="ECO:0000256" key="3">
    <source>
        <dbReference type="ARBA" id="ARBA00022771"/>
    </source>
</evidence>
<keyword evidence="3 6" id="KW-0863">Zinc-finger</keyword>
<evidence type="ECO:0000313" key="13">
    <source>
        <dbReference type="Proteomes" id="UP000018468"/>
    </source>
</evidence>
<dbReference type="PANTHER" id="PTHR25465">
    <property type="entry name" value="B-BOX DOMAIN CONTAINING"/>
    <property type="match status" value="1"/>
</dbReference>
<feature type="compositionally biased region" description="Pro residues" evidence="8">
    <location>
        <begin position="604"/>
        <end position="618"/>
    </location>
</feature>
<evidence type="ECO:0000256" key="8">
    <source>
        <dbReference type="SAM" id="MobiDB-lite"/>
    </source>
</evidence>
<dbReference type="Ensembl" id="ENSLOCT00000016194.1">
    <property type="protein sequence ID" value="ENSLOCP00000016164.1"/>
    <property type="gene ID" value="ENSLOCG00000013122.1"/>
</dbReference>
<dbReference type="InterPro" id="IPR051051">
    <property type="entry name" value="E3_ubiq-ligase_TRIM/RNF"/>
</dbReference>
<dbReference type="EMBL" id="AHAT01000407">
    <property type="status" value="NOT_ANNOTATED_CDS"/>
    <property type="molecule type" value="Genomic_DNA"/>
</dbReference>
<evidence type="ECO:0000259" key="11">
    <source>
        <dbReference type="PROSITE" id="PS50188"/>
    </source>
</evidence>
<sequence>MPDTETAKPPDRPACPICSGGFEDPVTFKCGHCFCRGCLGETWDKAESKDVTSCPQCQDTSQFRSPPGENGLMNGTGEHQAETAEESNGEKTPEEEMQEPGEGEGKEKAEEVERVEEEETLAALGPDDVVCDSCIETHSRAVKSCLTCMVSYCESHLRPHLENVKFQNHRLVEPLRDIESRTCETHRQSLDVFCLADNSCLCQGCMEEGHRGHNTVPVGDARKQIEEEMQKKCAEMIKTLTAAENAISKLETNTKSIENSVKDVKATIEEQFSALVEAVEKAKKEVKEFLVNEKSSAVKQAEGIKAHLEQKCTELKKTQVQVEKLSKKKNDIDFLQDYCEWKQGAPDVTLPGVYIGLMDRLPSFSRVVIESTKEICGQLLSTYRDNLKEVCKNDKCSIKTTVHAIIPLKHHISMPEPQTRSDFLKYTSPMTFDPDTAHRFLRLTEDNRKVTNTTPWQHPYMDVPERFEHWRQVLASESFYLGRHYFEADISGEGTHVGVTYKSIDRKGQENNSCITGNDFSWCLQWNAKQFSAWHSDVETPLKVEKFTRIGVYVDYSRGVLGFYGVADTMTLIHKYKAKFQEPLYPAFWLSKKENTVQLVGPGDAPPQKTPSAPPTLPTIPTLSAPK</sequence>
<feature type="coiled-coil region" evidence="7">
    <location>
        <begin position="226"/>
        <end position="328"/>
    </location>
</feature>
<proteinExistence type="predicted"/>
<dbReference type="CDD" id="cd19769">
    <property type="entry name" value="Bbox2_TRIM16-like"/>
    <property type="match status" value="1"/>
</dbReference>
<keyword evidence="5" id="KW-0391">Immunity</keyword>
<dbReference type="Pfam" id="PF00622">
    <property type="entry name" value="SPRY"/>
    <property type="match status" value="1"/>
</dbReference>
<accession>W5N6A5</accession>
<dbReference type="InterPro" id="IPR003879">
    <property type="entry name" value="Butyrophylin_SPRY"/>
</dbReference>
<dbReference type="SMART" id="SM00336">
    <property type="entry name" value="BBOX"/>
    <property type="match status" value="2"/>
</dbReference>
<dbReference type="Proteomes" id="UP000018468">
    <property type="component" value="Linkage group LG10"/>
</dbReference>
<dbReference type="OMA" id="SAWHSGV"/>
<dbReference type="GO" id="GO:0008270">
    <property type="term" value="F:zinc ion binding"/>
    <property type="evidence" value="ECO:0007669"/>
    <property type="project" value="UniProtKB-KW"/>
</dbReference>
<dbReference type="InterPro" id="IPR013083">
    <property type="entry name" value="Znf_RING/FYVE/PHD"/>
</dbReference>
<evidence type="ECO:0000256" key="5">
    <source>
        <dbReference type="ARBA" id="ARBA00022859"/>
    </source>
</evidence>
<feature type="domain" description="RING-type" evidence="9">
    <location>
        <begin position="15"/>
        <end position="58"/>
    </location>
</feature>
<dbReference type="PROSITE" id="PS50089">
    <property type="entry name" value="ZF_RING_2"/>
    <property type="match status" value="1"/>
</dbReference>
<evidence type="ECO:0000256" key="4">
    <source>
        <dbReference type="ARBA" id="ARBA00022833"/>
    </source>
</evidence>
<dbReference type="SMART" id="SM00184">
    <property type="entry name" value="RING"/>
    <property type="match status" value="1"/>
</dbReference>
<dbReference type="Gene3D" id="4.10.830.40">
    <property type="match status" value="1"/>
</dbReference>
<dbReference type="Gene3D" id="3.30.160.60">
    <property type="entry name" value="Classic Zinc Finger"/>
    <property type="match status" value="1"/>
</dbReference>
<keyword evidence="7" id="KW-0175">Coiled coil</keyword>
<dbReference type="PROSITE" id="PS00518">
    <property type="entry name" value="ZF_RING_1"/>
    <property type="match status" value="1"/>
</dbReference>
<dbReference type="HOGENOM" id="CLU_013137_0_2_1"/>
<dbReference type="GeneID" id="102695079"/>
<dbReference type="InterPro" id="IPR013320">
    <property type="entry name" value="ConA-like_dom_sf"/>
</dbReference>
<dbReference type="Pfam" id="PF00643">
    <property type="entry name" value="zf-B_box"/>
    <property type="match status" value="1"/>
</dbReference>
<keyword evidence="4" id="KW-0862">Zinc</keyword>
<dbReference type="Pfam" id="PF25600">
    <property type="entry name" value="TRIM_CC"/>
    <property type="match status" value="1"/>
</dbReference>
<dbReference type="GeneTree" id="ENSGT00940000161116"/>
<dbReference type="SUPFAM" id="SSF49899">
    <property type="entry name" value="Concanavalin A-like lectins/glucanases"/>
    <property type="match status" value="1"/>
</dbReference>
<keyword evidence="1" id="KW-0399">Innate immunity</keyword>
<keyword evidence="13" id="KW-1185">Reference proteome</keyword>
<dbReference type="AlphaFoldDB" id="W5N6A5"/>
<name>W5N6A5_LEPOC</name>
<dbReference type="InParanoid" id="W5N6A5"/>
<feature type="compositionally biased region" description="Polar residues" evidence="8">
    <location>
        <begin position="53"/>
        <end position="64"/>
    </location>
</feature>
<dbReference type="CTD" id="10626"/>